<dbReference type="Proteomes" id="UP000198892">
    <property type="component" value="Unassembled WGS sequence"/>
</dbReference>
<organism evidence="2 3">
    <name type="scientific">Salibacterium halotolerans</name>
    <dbReference type="NCBI Taxonomy" id="1884432"/>
    <lineage>
        <taxon>Bacteria</taxon>
        <taxon>Bacillati</taxon>
        <taxon>Bacillota</taxon>
        <taxon>Bacilli</taxon>
        <taxon>Bacillales</taxon>
        <taxon>Bacillaceae</taxon>
    </lineage>
</organism>
<sequence>MRILTIMLAAAVFFLVGMMTGIHVSEQYEQPQNRPSSSEFEQKDTAAEVGQKGSDTTAEMLEQQKRLKEKQEINVFSDIGKSLDVFAPASEPSREY</sequence>
<proteinExistence type="predicted"/>
<evidence type="ECO:0000256" key="1">
    <source>
        <dbReference type="SAM" id="MobiDB-lite"/>
    </source>
</evidence>
<evidence type="ECO:0000313" key="2">
    <source>
        <dbReference type="EMBL" id="SFP20330.1"/>
    </source>
</evidence>
<name>A0A1I5NF73_9BACI</name>
<dbReference type="STRING" id="1884432.SAMN05518683_103114"/>
<reference evidence="3" key="1">
    <citation type="submission" date="2016-10" db="EMBL/GenBank/DDBJ databases">
        <authorList>
            <person name="Varghese N."/>
            <person name="Submissions S."/>
        </authorList>
    </citation>
    <scope>NUCLEOTIDE SEQUENCE [LARGE SCALE GENOMIC DNA]</scope>
    <source>
        <strain evidence="3">S7</strain>
    </source>
</reference>
<gene>
    <name evidence="2" type="ORF">SAMN05518683_103114</name>
</gene>
<dbReference type="AlphaFoldDB" id="A0A1I5NF73"/>
<keyword evidence="3" id="KW-1185">Reference proteome</keyword>
<dbReference type="EMBL" id="FOXD01000003">
    <property type="protein sequence ID" value="SFP20330.1"/>
    <property type="molecule type" value="Genomic_DNA"/>
</dbReference>
<evidence type="ECO:0000313" key="3">
    <source>
        <dbReference type="Proteomes" id="UP000198892"/>
    </source>
</evidence>
<feature type="compositionally biased region" description="Polar residues" evidence="1">
    <location>
        <begin position="27"/>
        <end position="39"/>
    </location>
</feature>
<accession>A0A1I5NF73</accession>
<protein>
    <submittedName>
        <fullName evidence="2">Uncharacterized protein</fullName>
    </submittedName>
</protein>
<dbReference type="OrthoDB" id="2947673at2"/>
<feature type="region of interest" description="Disordered" evidence="1">
    <location>
        <begin position="27"/>
        <end position="64"/>
    </location>
</feature>